<dbReference type="EMBL" id="WHYR01000031">
    <property type="protein sequence ID" value="MQL52854.1"/>
    <property type="molecule type" value="Genomic_DNA"/>
</dbReference>
<dbReference type="Proteomes" id="UP000441717">
    <property type="component" value="Unassembled WGS sequence"/>
</dbReference>
<sequence length="90" mass="9676">MFTSWGLCHLRNIPRLMIAATHSGAGKTTVATALMSALTRAGLTVQPYKVGPDYIDPGYHTAATGRVSRNLDAWFLGRAGLTELFRRGAA</sequence>
<dbReference type="Gene3D" id="3.40.50.300">
    <property type="entry name" value="P-loop containing nucleotide triphosphate hydrolases"/>
    <property type="match status" value="1"/>
</dbReference>
<dbReference type="PANTHER" id="PTHR43873">
    <property type="entry name" value="COBYRINATE A,C-DIAMIDE SYNTHASE"/>
    <property type="match status" value="1"/>
</dbReference>
<dbReference type="InterPro" id="IPR002586">
    <property type="entry name" value="CobQ/CobB/MinD/ParA_Nub-bd_dom"/>
</dbReference>
<evidence type="ECO:0000313" key="3">
    <source>
        <dbReference type="Proteomes" id="UP000441717"/>
    </source>
</evidence>
<dbReference type="InterPro" id="IPR027417">
    <property type="entry name" value="P-loop_NTPase"/>
</dbReference>
<protein>
    <submittedName>
        <fullName evidence="2">Cobyrinate a,c-diamide synthase</fullName>
    </submittedName>
</protein>
<reference evidence="2 3" key="1">
    <citation type="submission" date="2019-10" db="EMBL/GenBank/DDBJ databases">
        <title>Comparative genomics of sulfur disproportionating microorganisms.</title>
        <authorList>
            <person name="Ward L.M."/>
            <person name="Bertran E."/>
            <person name="Johnston D."/>
        </authorList>
    </citation>
    <scope>NUCLEOTIDE SEQUENCE [LARGE SCALE GENOMIC DNA]</scope>
    <source>
        <strain evidence="2 3">DSM 14055</strain>
    </source>
</reference>
<evidence type="ECO:0000313" key="2">
    <source>
        <dbReference type="EMBL" id="MQL52854.1"/>
    </source>
</evidence>
<dbReference type="Pfam" id="PF01656">
    <property type="entry name" value="CbiA"/>
    <property type="match status" value="1"/>
</dbReference>
<dbReference type="InterPro" id="IPR004484">
    <property type="entry name" value="CbiA/CobB_synth"/>
</dbReference>
<proteinExistence type="predicted"/>
<gene>
    <name evidence="2" type="ORF">GFC01_11405</name>
</gene>
<dbReference type="AlphaFoldDB" id="A0A6N7IS09"/>
<dbReference type="PANTHER" id="PTHR43873:SF1">
    <property type="entry name" value="COBYRINATE A,C-DIAMIDE SYNTHASE"/>
    <property type="match status" value="1"/>
</dbReference>
<accession>A0A6N7IS09</accession>
<organism evidence="2 3">
    <name type="scientific">Desulfofundulus thermobenzoicus</name>
    <dbReference type="NCBI Taxonomy" id="29376"/>
    <lineage>
        <taxon>Bacteria</taxon>
        <taxon>Bacillati</taxon>
        <taxon>Bacillota</taxon>
        <taxon>Clostridia</taxon>
        <taxon>Eubacteriales</taxon>
        <taxon>Peptococcaceae</taxon>
        <taxon>Desulfofundulus</taxon>
    </lineage>
</organism>
<feature type="domain" description="CobQ/CobB/MinD/ParA nucleotide binding" evidence="1">
    <location>
        <begin position="16"/>
        <end position="53"/>
    </location>
</feature>
<dbReference type="GO" id="GO:0042242">
    <property type="term" value="F:cobyrinic acid a,c-diamide synthase activity"/>
    <property type="evidence" value="ECO:0007669"/>
    <property type="project" value="InterPro"/>
</dbReference>
<name>A0A6N7IS09_9FIRM</name>
<feature type="non-terminal residue" evidence="2">
    <location>
        <position position="90"/>
    </location>
</feature>
<dbReference type="SUPFAM" id="SSF52540">
    <property type="entry name" value="P-loop containing nucleoside triphosphate hydrolases"/>
    <property type="match status" value="1"/>
</dbReference>
<evidence type="ECO:0000259" key="1">
    <source>
        <dbReference type="Pfam" id="PF01656"/>
    </source>
</evidence>
<comment type="caution">
    <text evidence="2">The sequence shown here is derived from an EMBL/GenBank/DDBJ whole genome shotgun (WGS) entry which is preliminary data.</text>
</comment>
<keyword evidence="3" id="KW-1185">Reference proteome</keyword>